<accession>W8C250</accession>
<dbReference type="InterPro" id="IPR009060">
    <property type="entry name" value="UBA-like_sf"/>
</dbReference>
<dbReference type="CDD" id="cd17039">
    <property type="entry name" value="Ubl_ubiquitin_like"/>
    <property type="match status" value="1"/>
</dbReference>
<dbReference type="PANTHER" id="PTHR10677:SF25">
    <property type="entry name" value="UBIQUITIN-LIKE PROTEIN 7"/>
    <property type="match status" value="1"/>
</dbReference>
<name>W8C250_CERCA</name>
<dbReference type="SUPFAM" id="SSF46934">
    <property type="entry name" value="UBA-like"/>
    <property type="match status" value="1"/>
</dbReference>
<sequence>MHTLFAGIHLKDKANEFFPLENIDFDRNVHYLKEEIAKKVQCDAIKLEIIYRGTALKDEKKLLETVRPNGTVHCFNKTKQYTPYVPPEDITNLMNTTCVHVLLSVISNTQISVNSRVNILQKVLAEYPEFRHNLGAQALIRDSVLFNNLHNKEVVDNIAYYYPIICDAASFMVDTIKKELARSSSTTSKFNDILNDELIQILTIDSEPATDSTNSSEEENTVSASTSTDRRSGPVVSQSEQARIRMISRQQLHAALTRIGGNSVNSLSNIAQRNSDADRASGTATTSHSTTANTSAPLSNSASGDRISSTLFRSELQRALESLSQRVTTSAVGNNEPQQQGRDAHEMDTTETVTTESNAEDGSDELPAQYRTHQYANQLRTMVQMGLINYEDNLVYLTISNGDIDVAVNLIMGGIN</sequence>
<feature type="compositionally biased region" description="Low complexity" evidence="1">
    <location>
        <begin position="280"/>
        <end position="296"/>
    </location>
</feature>
<evidence type="ECO:0000313" key="3">
    <source>
        <dbReference type="EMBL" id="JAC03269.1"/>
    </source>
</evidence>
<feature type="region of interest" description="Disordered" evidence="1">
    <location>
        <begin position="323"/>
        <end position="366"/>
    </location>
</feature>
<reference evidence="3" key="1">
    <citation type="submission" date="2013-07" db="EMBL/GenBank/DDBJ databases">
        <authorList>
            <person name="Geib S."/>
        </authorList>
    </citation>
    <scope>NUCLEOTIDE SEQUENCE</scope>
</reference>
<protein>
    <submittedName>
        <fullName evidence="2">(Mediterranean fruit fly) hypothetical protein</fullName>
    </submittedName>
</protein>
<gene>
    <name evidence="2" type="ORF">CCAP1982_LOCUS1021</name>
</gene>
<feature type="region of interest" description="Disordered" evidence="1">
    <location>
        <begin position="206"/>
        <end position="242"/>
    </location>
</feature>
<reference evidence="3" key="2">
    <citation type="journal article" date="2014" name="BMC Genomics">
        <title>A genomic perspective to assessing quality of mass-reared SIT flies used in Mediterranean fruit fly (Ceratitis capitata) eradication in California.</title>
        <authorList>
            <person name="Calla B."/>
            <person name="Hall B."/>
            <person name="Hou S."/>
            <person name="Geib S.M."/>
        </authorList>
    </citation>
    <scope>NUCLEOTIDE SEQUENCE</scope>
</reference>
<dbReference type="EMBL" id="GAMC01003287">
    <property type="protein sequence ID" value="JAC03269.1"/>
    <property type="molecule type" value="mRNA"/>
</dbReference>
<dbReference type="Gene3D" id="1.10.8.10">
    <property type="entry name" value="DNA helicase RuvA subunit, C-terminal domain"/>
    <property type="match status" value="1"/>
</dbReference>
<dbReference type="InterPro" id="IPR029071">
    <property type="entry name" value="Ubiquitin-like_domsf"/>
</dbReference>
<dbReference type="GO" id="GO:0031593">
    <property type="term" value="F:polyubiquitin modification-dependent protein binding"/>
    <property type="evidence" value="ECO:0007669"/>
    <property type="project" value="TreeGrafter"/>
</dbReference>
<evidence type="ECO:0000313" key="2">
    <source>
        <dbReference type="EMBL" id="CAD6992142.1"/>
    </source>
</evidence>
<evidence type="ECO:0000256" key="1">
    <source>
        <dbReference type="SAM" id="MobiDB-lite"/>
    </source>
</evidence>
<feature type="region of interest" description="Disordered" evidence="1">
    <location>
        <begin position="273"/>
        <end position="305"/>
    </location>
</feature>
<dbReference type="Proteomes" id="UP000606786">
    <property type="component" value="Unassembled WGS sequence"/>
</dbReference>
<dbReference type="OrthoDB" id="10016665at2759"/>
<proteinExistence type="evidence at transcript level"/>
<reference evidence="2" key="3">
    <citation type="submission" date="2020-11" db="EMBL/GenBank/DDBJ databases">
        <authorList>
            <person name="Whitehead M."/>
        </authorList>
    </citation>
    <scope>NUCLEOTIDE SEQUENCE</scope>
    <source>
        <strain evidence="2">EGII</strain>
    </source>
</reference>
<keyword evidence="4" id="KW-1185">Reference proteome</keyword>
<dbReference type="EMBL" id="CAJHJT010000001">
    <property type="protein sequence ID" value="CAD6992142.1"/>
    <property type="molecule type" value="Genomic_DNA"/>
</dbReference>
<dbReference type="PANTHER" id="PTHR10677">
    <property type="entry name" value="UBIQUILIN"/>
    <property type="match status" value="1"/>
</dbReference>
<dbReference type="Gene3D" id="3.10.20.90">
    <property type="entry name" value="Phosphatidylinositol 3-kinase Catalytic Subunit, Chain A, domain 1"/>
    <property type="match status" value="1"/>
</dbReference>
<dbReference type="GO" id="GO:0005829">
    <property type="term" value="C:cytosol"/>
    <property type="evidence" value="ECO:0007669"/>
    <property type="project" value="TreeGrafter"/>
</dbReference>
<evidence type="ECO:0000313" key="4">
    <source>
        <dbReference type="Proteomes" id="UP000606786"/>
    </source>
</evidence>
<feature type="compositionally biased region" description="Low complexity" evidence="1">
    <location>
        <begin position="209"/>
        <end position="227"/>
    </location>
</feature>
<dbReference type="GO" id="GO:0006511">
    <property type="term" value="P:ubiquitin-dependent protein catabolic process"/>
    <property type="evidence" value="ECO:0007669"/>
    <property type="project" value="TreeGrafter"/>
</dbReference>
<organism evidence="3">
    <name type="scientific">Ceratitis capitata</name>
    <name type="common">Mediterranean fruit fly</name>
    <name type="synonym">Tephritis capitata</name>
    <dbReference type="NCBI Taxonomy" id="7213"/>
    <lineage>
        <taxon>Eukaryota</taxon>
        <taxon>Metazoa</taxon>
        <taxon>Ecdysozoa</taxon>
        <taxon>Arthropoda</taxon>
        <taxon>Hexapoda</taxon>
        <taxon>Insecta</taxon>
        <taxon>Pterygota</taxon>
        <taxon>Neoptera</taxon>
        <taxon>Endopterygota</taxon>
        <taxon>Diptera</taxon>
        <taxon>Brachycera</taxon>
        <taxon>Muscomorpha</taxon>
        <taxon>Tephritoidea</taxon>
        <taxon>Tephritidae</taxon>
        <taxon>Ceratitis</taxon>
        <taxon>Ceratitis</taxon>
    </lineage>
</organism>
<dbReference type="AlphaFoldDB" id="W8C250"/>
<dbReference type="SUPFAM" id="SSF54236">
    <property type="entry name" value="Ubiquitin-like"/>
    <property type="match status" value="1"/>
</dbReference>
<dbReference type="InterPro" id="IPR015496">
    <property type="entry name" value="Ubiquilin"/>
</dbReference>
<feature type="compositionally biased region" description="Polar residues" evidence="1">
    <location>
        <begin position="323"/>
        <end position="341"/>
    </location>
</feature>